<feature type="compositionally biased region" description="Basic and acidic residues" evidence="1">
    <location>
        <begin position="86"/>
        <end position="98"/>
    </location>
</feature>
<dbReference type="EMBL" id="JAGGKT010000002">
    <property type="protein sequence ID" value="MBP1931010.1"/>
    <property type="molecule type" value="Genomic_DNA"/>
</dbReference>
<dbReference type="RefSeq" id="WP_209809113.1">
    <property type="nucleotide sequence ID" value="NZ_JAGGKT010000002.1"/>
</dbReference>
<feature type="compositionally biased region" description="Polar residues" evidence="1">
    <location>
        <begin position="102"/>
        <end position="113"/>
    </location>
</feature>
<feature type="compositionally biased region" description="Acidic residues" evidence="1">
    <location>
        <begin position="52"/>
        <end position="85"/>
    </location>
</feature>
<evidence type="ECO:0000313" key="3">
    <source>
        <dbReference type="EMBL" id="MBP1931010.1"/>
    </source>
</evidence>
<keyword evidence="2" id="KW-0812">Transmembrane</keyword>
<reference evidence="3 4" key="1">
    <citation type="submission" date="2021-03" db="EMBL/GenBank/DDBJ databases">
        <title>Genomic Encyclopedia of Type Strains, Phase IV (KMG-IV): sequencing the most valuable type-strain genomes for metagenomic binning, comparative biology and taxonomic classification.</title>
        <authorList>
            <person name="Goeker M."/>
        </authorList>
    </citation>
    <scope>NUCLEOTIDE SEQUENCE [LARGE SCALE GENOMIC DNA]</scope>
    <source>
        <strain evidence="3 4">DSM 24738</strain>
    </source>
</reference>
<keyword evidence="4" id="KW-1185">Reference proteome</keyword>
<keyword evidence="2" id="KW-1133">Transmembrane helix</keyword>
<feature type="transmembrane region" description="Helical" evidence="2">
    <location>
        <begin position="6"/>
        <end position="26"/>
    </location>
</feature>
<sequence>MANKTWIKWAVGLAGVTSFGAFVGALNQENGVMLAPAANANQAFDQTYDSDPVQEEWMNDWNYEDDDHNGDEDEYYEDDDYDEYEDNHHEKKNYDRQKRVFAQSQTSGRTRAS</sequence>
<comment type="caution">
    <text evidence="3">The sequence shown here is derived from an EMBL/GenBank/DDBJ whole genome shotgun (WGS) entry which is preliminary data.</text>
</comment>
<name>A0ABS4GL64_9BACL</name>
<dbReference type="Proteomes" id="UP001519343">
    <property type="component" value="Unassembled WGS sequence"/>
</dbReference>
<keyword evidence="2" id="KW-0472">Membrane</keyword>
<feature type="region of interest" description="Disordered" evidence="1">
    <location>
        <begin position="48"/>
        <end position="113"/>
    </location>
</feature>
<gene>
    <name evidence="3" type="ORF">J2Z37_001007</name>
</gene>
<evidence type="ECO:0000256" key="1">
    <source>
        <dbReference type="SAM" id="MobiDB-lite"/>
    </source>
</evidence>
<protein>
    <submittedName>
        <fullName evidence="3">Uncharacterized protein</fullName>
    </submittedName>
</protein>
<evidence type="ECO:0000313" key="4">
    <source>
        <dbReference type="Proteomes" id="UP001519343"/>
    </source>
</evidence>
<accession>A0ABS4GL64</accession>
<evidence type="ECO:0000256" key="2">
    <source>
        <dbReference type="SAM" id="Phobius"/>
    </source>
</evidence>
<proteinExistence type="predicted"/>
<organism evidence="3 4">
    <name type="scientific">Ammoniphilus resinae</name>
    <dbReference type="NCBI Taxonomy" id="861532"/>
    <lineage>
        <taxon>Bacteria</taxon>
        <taxon>Bacillati</taxon>
        <taxon>Bacillota</taxon>
        <taxon>Bacilli</taxon>
        <taxon>Bacillales</taxon>
        <taxon>Paenibacillaceae</taxon>
        <taxon>Aneurinibacillus group</taxon>
        <taxon>Ammoniphilus</taxon>
    </lineage>
</organism>